<evidence type="ECO:0000313" key="2">
    <source>
        <dbReference type="EMBL" id="CAK9064069.1"/>
    </source>
</evidence>
<protein>
    <recommendedName>
        <fullName evidence="1">Homologous-pairing protein 2 winged helix domain-containing protein</fullName>
    </recommendedName>
</protein>
<sequence length="106" mass="11900">MEVKVLEYMRQQNRPYNAQNVFDNLHGAVPKGSVQAIWVPNDREGSLGSFTRSESVCWLSIRFFHPLDLCDSGDLWVSSGRWQSTMVSAGLVSPLGGRPQLFTADR</sequence>
<dbReference type="Proteomes" id="UP001642484">
    <property type="component" value="Unassembled WGS sequence"/>
</dbReference>
<evidence type="ECO:0000313" key="3">
    <source>
        <dbReference type="Proteomes" id="UP001642484"/>
    </source>
</evidence>
<organism evidence="2 3">
    <name type="scientific">Durusdinium trenchii</name>
    <dbReference type="NCBI Taxonomy" id="1381693"/>
    <lineage>
        <taxon>Eukaryota</taxon>
        <taxon>Sar</taxon>
        <taxon>Alveolata</taxon>
        <taxon>Dinophyceae</taxon>
        <taxon>Suessiales</taxon>
        <taxon>Symbiodiniaceae</taxon>
        <taxon>Durusdinium</taxon>
    </lineage>
</organism>
<gene>
    <name evidence="2" type="ORF">CCMP2556_LOCUS31473</name>
</gene>
<accession>A0ABP0NMS4</accession>
<dbReference type="Pfam" id="PF07106">
    <property type="entry name" value="WHD_TBPIP"/>
    <property type="match status" value="1"/>
</dbReference>
<dbReference type="EMBL" id="CAXAMN010021862">
    <property type="protein sequence ID" value="CAK9064069.1"/>
    <property type="molecule type" value="Genomic_DNA"/>
</dbReference>
<name>A0ABP0NMS4_9DINO</name>
<keyword evidence="3" id="KW-1185">Reference proteome</keyword>
<dbReference type="InterPro" id="IPR036388">
    <property type="entry name" value="WH-like_DNA-bd_sf"/>
</dbReference>
<proteinExistence type="predicted"/>
<reference evidence="2 3" key="1">
    <citation type="submission" date="2024-02" db="EMBL/GenBank/DDBJ databases">
        <authorList>
            <person name="Chen Y."/>
            <person name="Shah S."/>
            <person name="Dougan E. K."/>
            <person name="Thang M."/>
            <person name="Chan C."/>
        </authorList>
    </citation>
    <scope>NUCLEOTIDE SEQUENCE [LARGE SCALE GENOMIC DNA]</scope>
</reference>
<comment type="caution">
    <text evidence="2">The sequence shown here is derived from an EMBL/GenBank/DDBJ whole genome shotgun (WGS) entry which is preliminary data.</text>
</comment>
<evidence type="ECO:0000259" key="1">
    <source>
        <dbReference type="Pfam" id="PF07106"/>
    </source>
</evidence>
<feature type="domain" description="Homologous-pairing protein 2 winged helix" evidence="1">
    <location>
        <begin position="3"/>
        <end position="36"/>
    </location>
</feature>
<dbReference type="InterPro" id="IPR010776">
    <property type="entry name" value="Hop2_WH_dom"/>
</dbReference>
<dbReference type="Gene3D" id="1.10.10.10">
    <property type="entry name" value="Winged helix-like DNA-binding domain superfamily/Winged helix DNA-binding domain"/>
    <property type="match status" value="1"/>
</dbReference>